<comment type="subcellular location">
    <subcellularLocation>
        <location evidence="1">Cell membrane</location>
    </subcellularLocation>
</comment>
<feature type="domain" description="Pycsar effector protein" evidence="9">
    <location>
        <begin position="23"/>
        <end position="166"/>
    </location>
</feature>
<dbReference type="GO" id="GO:0000166">
    <property type="term" value="F:nucleotide binding"/>
    <property type="evidence" value="ECO:0007669"/>
    <property type="project" value="UniProtKB-KW"/>
</dbReference>
<evidence type="ECO:0000256" key="5">
    <source>
        <dbReference type="ARBA" id="ARBA00022989"/>
    </source>
</evidence>
<keyword evidence="4" id="KW-0547">Nucleotide-binding</keyword>
<dbReference type="EMBL" id="CP108195">
    <property type="protein sequence ID" value="WTS09690.1"/>
    <property type="molecule type" value="Genomic_DNA"/>
</dbReference>
<dbReference type="GO" id="GO:0005886">
    <property type="term" value="C:plasma membrane"/>
    <property type="evidence" value="ECO:0007669"/>
    <property type="project" value="UniProtKB-SubCell"/>
</dbReference>
<dbReference type="InterPro" id="IPR043760">
    <property type="entry name" value="PycTM_dom"/>
</dbReference>
<evidence type="ECO:0000256" key="6">
    <source>
        <dbReference type="ARBA" id="ARBA00023118"/>
    </source>
</evidence>
<organism evidence="10">
    <name type="scientific">Streptomyces sp. NBC_00119</name>
    <dbReference type="NCBI Taxonomy" id="2975659"/>
    <lineage>
        <taxon>Bacteria</taxon>
        <taxon>Bacillati</taxon>
        <taxon>Actinomycetota</taxon>
        <taxon>Actinomycetes</taxon>
        <taxon>Kitasatosporales</taxon>
        <taxon>Streptomycetaceae</taxon>
        <taxon>Streptomyces</taxon>
    </lineage>
</organism>
<proteinExistence type="predicted"/>
<keyword evidence="3 8" id="KW-0812">Transmembrane</keyword>
<name>A0AAU1TYY1_9ACTN</name>
<protein>
    <submittedName>
        <fullName evidence="10">DUF5706 domain-containing protein</fullName>
    </submittedName>
</protein>
<accession>A0AAU1TYY1</accession>
<evidence type="ECO:0000313" key="10">
    <source>
        <dbReference type="EMBL" id="WTS09690.1"/>
    </source>
</evidence>
<evidence type="ECO:0000256" key="4">
    <source>
        <dbReference type="ARBA" id="ARBA00022741"/>
    </source>
</evidence>
<evidence type="ECO:0000256" key="7">
    <source>
        <dbReference type="ARBA" id="ARBA00023136"/>
    </source>
</evidence>
<evidence type="ECO:0000259" key="9">
    <source>
        <dbReference type="Pfam" id="PF18967"/>
    </source>
</evidence>
<dbReference type="EMBL" id="CP108195">
    <property type="protein sequence ID" value="WTS18483.1"/>
    <property type="molecule type" value="Genomic_DNA"/>
</dbReference>
<gene>
    <name evidence="10" type="ORF">OHU69_00100</name>
    <name evidence="11" type="ORF">OHU69_50570</name>
</gene>
<reference evidence="10" key="1">
    <citation type="submission" date="2022-10" db="EMBL/GenBank/DDBJ databases">
        <title>The complete genomes of actinobacterial strains from the NBC collection.</title>
        <authorList>
            <person name="Joergensen T.S."/>
            <person name="Alvarez Arevalo M."/>
            <person name="Sterndorff E.B."/>
            <person name="Faurdal D."/>
            <person name="Vuksanovic O."/>
            <person name="Mourched A.-S."/>
            <person name="Charusanti P."/>
            <person name="Shaw S."/>
            <person name="Blin K."/>
            <person name="Weber T."/>
        </authorList>
    </citation>
    <scope>NUCLEOTIDE SEQUENCE</scope>
    <source>
        <strain evidence="10">NBC_00119</strain>
    </source>
</reference>
<keyword evidence="2" id="KW-1003">Cell membrane</keyword>
<evidence type="ECO:0000256" key="1">
    <source>
        <dbReference type="ARBA" id="ARBA00004236"/>
    </source>
</evidence>
<keyword evidence="7 8" id="KW-0472">Membrane</keyword>
<evidence type="ECO:0000313" key="11">
    <source>
        <dbReference type="EMBL" id="WTS18483.1"/>
    </source>
</evidence>
<dbReference type="Pfam" id="PF18967">
    <property type="entry name" value="PycTM"/>
    <property type="match status" value="1"/>
</dbReference>
<feature type="transmembrane region" description="Helical" evidence="8">
    <location>
        <begin position="149"/>
        <end position="170"/>
    </location>
</feature>
<evidence type="ECO:0000256" key="3">
    <source>
        <dbReference type="ARBA" id="ARBA00022692"/>
    </source>
</evidence>
<dbReference type="AlphaFoldDB" id="A0AAU1TYY1"/>
<keyword evidence="6" id="KW-0051">Antiviral defense</keyword>
<evidence type="ECO:0000256" key="8">
    <source>
        <dbReference type="SAM" id="Phobius"/>
    </source>
</evidence>
<dbReference type="GO" id="GO:0051607">
    <property type="term" value="P:defense response to virus"/>
    <property type="evidence" value="ECO:0007669"/>
    <property type="project" value="UniProtKB-KW"/>
</dbReference>
<evidence type="ECO:0000256" key="2">
    <source>
        <dbReference type="ARBA" id="ARBA00022475"/>
    </source>
</evidence>
<keyword evidence="5 8" id="KW-1133">Transmembrane helix</keyword>
<feature type="transmembrane region" description="Helical" evidence="8">
    <location>
        <begin position="63"/>
        <end position="84"/>
    </location>
</feature>
<sequence length="172" mass="17634">MTDAGEGFTLADCTGCRRFGDAAAEMFVEVQRSDTKATTLCGVTGGLLAVDAAALSTVPRSSWLPVAALACAAVLLGTALVFALSAIRPVLPRRGGLRTFAGPVPEQGGAEVVVSTFSAMGSGQRVLAEAERLVLFAGLAQRKFRAVKWSVDLTATALGMAGIGILSIYITA</sequence>